<sequence>MAGKSWPPQSLYGLKLQLDELADAIGQRPSKRPLGEQVWLTRFFVVRICGYLEQVVYEVTREHVRQKSGGRIQDFSLTWLEKTRNPSKANLLDLVRRFGVDLWEDLSRLLDSNDEELSRELAFLVDRRNKIAHGLNEGVTESKALALKGAAERVAAWFIDALKPN</sequence>
<protein>
    <recommendedName>
        <fullName evidence="1">RiboL-PSP-HEPN domain-containing protein</fullName>
    </recommendedName>
</protein>
<keyword evidence="3" id="KW-1185">Reference proteome</keyword>
<dbReference type="Proteomes" id="UP001165079">
    <property type="component" value="Unassembled WGS sequence"/>
</dbReference>
<evidence type="ECO:0000313" key="3">
    <source>
        <dbReference type="Proteomes" id="UP001165079"/>
    </source>
</evidence>
<accession>A0A9W6WAY9</accession>
<dbReference type="EMBL" id="BSTX01000002">
    <property type="protein sequence ID" value="GLZ78170.1"/>
    <property type="molecule type" value="Genomic_DNA"/>
</dbReference>
<dbReference type="InterPro" id="IPR041519">
    <property type="entry name" value="HEPN_RiboL-PSP"/>
</dbReference>
<feature type="domain" description="RiboL-PSP-HEPN" evidence="1">
    <location>
        <begin position="30"/>
        <end position="145"/>
    </location>
</feature>
<comment type="caution">
    <text evidence="2">The sequence shown here is derived from an EMBL/GenBank/DDBJ whole genome shotgun (WGS) entry which is preliminary data.</text>
</comment>
<proteinExistence type="predicted"/>
<evidence type="ECO:0000259" key="1">
    <source>
        <dbReference type="Pfam" id="PF18735"/>
    </source>
</evidence>
<gene>
    <name evidence="2" type="ORF">Afil01_29770</name>
</gene>
<organism evidence="2 3">
    <name type="scientific">Actinorhabdospora filicis</name>
    <dbReference type="NCBI Taxonomy" id="1785913"/>
    <lineage>
        <taxon>Bacteria</taxon>
        <taxon>Bacillati</taxon>
        <taxon>Actinomycetota</taxon>
        <taxon>Actinomycetes</taxon>
        <taxon>Micromonosporales</taxon>
        <taxon>Micromonosporaceae</taxon>
        <taxon>Actinorhabdospora</taxon>
    </lineage>
</organism>
<name>A0A9W6WAY9_9ACTN</name>
<dbReference type="AlphaFoldDB" id="A0A9W6WAY9"/>
<dbReference type="Pfam" id="PF18735">
    <property type="entry name" value="HEPN_RiboL-PSP"/>
    <property type="match status" value="1"/>
</dbReference>
<reference evidence="2" key="1">
    <citation type="submission" date="2023-03" db="EMBL/GenBank/DDBJ databases">
        <title>Actinorhabdospora filicis NBRC 111898.</title>
        <authorList>
            <person name="Ichikawa N."/>
            <person name="Sato H."/>
            <person name="Tonouchi N."/>
        </authorList>
    </citation>
    <scope>NUCLEOTIDE SEQUENCE</scope>
    <source>
        <strain evidence="2">NBRC 111898</strain>
    </source>
</reference>
<evidence type="ECO:0000313" key="2">
    <source>
        <dbReference type="EMBL" id="GLZ78170.1"/>
    </source>
</evidence>